<dbReference type="EMBL" id="ML996184">
    <property type="protein sequence ID" value="KAF2732065.1"/>
    <property type="molecule type" value="Genomic_DNA"/>
</dbReference>
<proteinExistence type="predicted"/>
<organism evidence="2 3">
    <name type="scientific">Polyplosphaeria fusca</name>
    <dbReference type="NCBI Taxonomy" id="682080"/>
    <lineage>
        <taxon>Eukaryota</taxon>
        <taxon>Fungi</taxon>
        <taxon>Dikarya</taxon>
        <taxon>Ascomycota</taxon>
        <taxon>Pezizomycotina</taxon>
        <taxon>Dothideomycetes</taxon>
        <taxon>Pleosporomycetidae</taxon>
        <taxon>Pleosporales</taxon>
        <taxon>Tetraplosphaeriaceae</taxon>
        <taxon>Polyplosphaeria</taxon>
    </lineage>
</organism>
<dbReference type="Proteomes" id="UP000799444">
    <property type="component" value="Unassembled WGS sequence"/>
</dbReference>
<evidence type="ECO:0000256" key="1">
    <source>
        <dbReference type="SAM" id="MobiDB-lite"/>
    </source>
</evidence>
<dbReference type="AlphaFoldDB" id="A0A9P4QTB4"/>
<sequence>MTTTTTTSDQDLLITKATVILDKPSDWTDWLFLRKDSADRNGLWQYVDPDLSKDKVKKQGKEPAVKTLAEYFPNATRDADGDVDASSLSEAQLTTYGTYIRVAEQQWNKWKAFHQLLQDLSTEIGKTIARRHIHLIADASAPYDRLVLLKTHFSESTPERAHQLRARMRSLMIRPKHGPIESWIEQWKEVTRLIKNAKMPEADGTQLQEAFILAVKPSDEGWATEELARLIRSENKSQEYTKIDDLLAEYSSWCRRTRPIQTGLGTFATLQVAEDQSATTGNNAGTPGNSQRAKRQDQSDWVPTCLCGVKHRFPDCPYVAKSKRSKGWTADPDVEKKFKDLREKPETNATARALRAALKKAKGKNKVDAVAVDDGQEPDEESRVNAVLQSNAIANVDTTTVLPELSNRWILDPGSNTHHVWAGGSRLRIEEWGKVDLQVTDTDGEMIKLTLSWVAYIPEMFVSLMSLSRCRRMGIHFDSGRDCLYMGKPSDILCMLKLHGGHWILDADDNDRPKLDQLAVNAVN</sequence>
<evidence type="ECO:0008006" key="4">
    <source>
        <dbReference type="Google" id="ProtNLM"/>
    </source>
</evidence>
<feature type="non-terminal residue" evidence="2">
    <location>
        <position position="524"/>
    </location>
</feature>
<protein>
    <recommendedName>
        <fullName evidence="4">Gag-pol polyprotein</fullName>
    </recommendedName>
</protein>
<keyword evidence="3" id="KW-1185">Reference proteome</keyword>
<evidence type="ECO:0000313" key="2">
    <source>
        <dbReference type="EMBL" id="KAF2732065.1"/>
    </source>
</evidence>
<name>A0A9P4QTB4_9PLEO</name>
<dbReference type="OrthoDB" id="3763355at2759"/>
<feature type="compositionally biased region" description="Polar residues" evidence="1">
    <location>
        <begin position="277"/>
        <end position="291"/>
    </location>
</feature>
<feature type="region of interest" description="Disordered" evidence="1">
    <location>
        <begin position="277"/>
        <end position="297"/>
    </location>
</feature>
<evidence type="ECO:0000313" key="3">
    <source>
        <dbReference type="Proteomes" id="UP000799444"/>
    </source>
</evidence>
<reference evidence="2" key="1">
    <citation type="journal article" date="2020" name="Stud. Mycol.">
        <title>101 Dothideomycetes genomes: a test case for predicting lifestyles and emergence of pathogens.</title>
        <authorList>
            <person name="Haridas S."/>
            <person name="Albert R."/>
            <person name="Binder M."/>
            <person name="Bloem J."/>
            <person name="Labutti K."/>
            <person name="Salamov A."/>
            <person name="Andreopoulos B."/>
            <person name="Baker S."/>
            <person name="Barry K."/>
            <person name="Bills G."/>
            <person name="Bluhm B."/>
            <person name="Cannon C."/>
            <person name="Castanera R."/>
            <person name="Culley D."/>
            <person name="Daum C."/>
            <person name="Ezra D."/>
            <person name="Gonzalez J."/>
            <person name="Henrissat B."/>
            <person name="Kuo A."/>
            <person name="Liang C."/>
            <person name="Lipzen A."/>
            <person name="Lutzoni F."/>
            <person name="Magnuson J."/>
            <person name="Mondo S."/>
            <person name="Nolan M."/>
            <person name="Ohm R."/>
            <person name="Pangilinan J."/>
            <person name="Park H.-J."/>
            <person name="Ramirez L."/>
            <person name="Alfaro M."/>
            <person name="Sun H."/>
            <person name="Tritt A."/>
            <person name="Yoshinaga Y."/>
            <person name="Zwiers L.-H."/>
            <person name="Turgeon B."/>
            <person name="Goodwin S."/>
            <person name="Spatafora J."/>
            <person name="Crous P."/>
            <person name="Grigoriev I."/>
        </authorList>
    </citation>
    <scope>NUCLEOTIDE SEQUENCE</scope>
    <source>
        <strain evidence="2">CBS 125425</strain>
    </source>
</reference>
<comment type="caution">
    <text evidence="2">The sequence shown here is derived from an EMBL/GenBank/DDBJ whole genome shotgun (WGS) entry which is preliminary data.</text>
</comment>
<accession>A0A9P4QTB4</accession>
<gene>
    <name evidence="2" type="ORF">EJ04DRAFT_609078</name>
</gene>